<evidence type="ECO:0000256" key="1">
    <source>
        <dbReference type="SAM" id="MobiDB-lite"/>
    </source>
</evidence>
<dbReference type="AlphaFoldDB" id="G2Q711"/>
<name>G2Q711_THET4</name>
<feature type="compositionally biased region" description="Polar residues" evidence="1">
    <location>
        <begin position="177"/>
        <end position="186"/>
    </location>
</feature>
<evidence type="ECO:0000313" key="5">
    <source>
        <dbReference type="Proteomes" id="UP000007322"/>
    </source>
</evidence>
<dbReference type="HOGENOM" id="CLU_1355485_0_0_1"/>
<dbReference type="eggNOG" id="ENOG502RJ8V">
    <property type="taxonomic scope" value="Eukaryota"/>
</dbReference>
<dbReference type="GeneID" id="11508726"/>
<keyword evidence="2" id="KW-0472">Membrane</keyword>
<feature type="chain" id="PRO_5003435343" evidence="3">
    <location>
        <begin position="19"/>
        <end position="202"/>
    </location>
</feature>
<keyword evidence="3" id="KW-0732">Signal</keyword>
<dbReference type="KEGG" id="mtm:MYCTH_2297809"/>
<dbReference type="OrthoDB" id="4575180at2759"/>
<dbReference type="Proteomes" id="UP000007322">
    <property type="component" value="Chromosome 1"/>
</dbReference>
<keyword evidence="2" id="KW-0812">Transmembrane</keyword>
<feature type="region of interest" description="Disordered" evidence="1">
    <location>
        <begin position="177"/>
        <end position="202"/>
    </location>
</feature>
<feature type="transmembrane region" description="Helical" evidence="2">
    <location>
        <begin position="143"/>
        <end position="162"/>
    </location>
</feature>
<evidence type="ECO:0000256" key="3">
    <source>
        <dbReference type="SAM" id="SignalP"/>
    </source>
</evidence>
<feature type="compositionally biased region" description="Basic and acidic residues" evidence="1">
    <location>
        <begin position="187"/>
        <end position="202"/>
    </location>
</feature>
<keyword evidence="5" id="KW-1185">Reference proteome</keyword>
<proteinExistence type="predicted"/>
<accession>G2Q711</accession>
<evidence type="ECO:0000256" key="2">
    <source>
        <dbReference type="SAM" id="Phobius"/>
    </source>
</evidence>
<dbReference type="EMBL" id="CP003002">
    <property type="protein sequence ID" value="AEO54791.1"/>
    <property type="molecule type" value="Genomic_DNA"/>
</dbReference>
<sequence length="202" mass="22088">MKASCLCLTLGVAPLAICAPVSRFLPGPGGEALDHAINRFAPEPWFAQGSQTVEKAEPQQGFNPHELPPAKVAQPNVLPPLSRHRPPPPAERPEEPETDAVFVPHPAQDDPNTPELFESQTTETSESAIPCHQALSPREHNDVLVVCLVAAFILVVVVMEMWKSLFRRKGAIRLESSASPSQVSFRDTQDDGSHAQNEKRRV</sequence>
<feature type="signal peptide" evidence="3">
    <location>
        <begin position="1"/>
        <end position="18"/>
    </location>
</feature>
<feature type="compositionally biased region" description="Polar residues" evidence="1">
    <location>
        <begin position="118"/>
        <end position="127"/>
    </location>
</feature>
<dbReference type="InParanoid" id="G2Q711"/>
<dbReference type="VEuPathDB" id="FungiDB:MYCTH_2297809"/>
<organism evidence="4 5">
    <name type="scientific">Thermothelomyces thermophilus (strain ATCC 42464 / BCRC 31852 / DSM 1799)</name>
    <name type="common">Sporotrichum thermophile</name>
    <dbReference type="NCBI Taxonomy" id="573729"/>
    <lineage>
        <taxon>Eukaryota</taxon>
        <taxon>Fungi</taxon>
        <taxon>Dikarya</taxon>
        <taxon>Ascomycota</taxon>
        <taxon>Pezizomycotina</taxon>
        <taxon>Sordariomycetes</taxon>
        <taxon>Sordariomycetidae</taxon>
        <taxon>Sordariales</taxon>
        <taxon>Chaetomiaceae</taxon>
        <taxon>Thermothelomyces</taxon>
    </lineage>
</organism>
<reference evidence="4 5" key="1">
    <citation type="journal article" date="2011" name="Nat. Biotechnol.">
        <title>Comparative genomic analysis of the thermophilic biomass-degrading fungi Myceliophthora thermophila and Thielavia terrestris.</title>
        <authorList>
            <person name="Berka R.M."/>
            <person name="Grigoriev I.V."/>
            <person name="Otillar R."/>
            <person name="Salamov A."/>
            <person name="Grimwood J."/>
            <person name="Reid I."/>
            <person name="Ishmael N."/>
            <person name="John T."/>
            <person name="Darmond C."/>
            <person name="Moisan M.-C."/>
            <person name="Henrissat B."/>
            <person name="Coutinho P.M."/>
            <person name="Lombard V."/>
            <person name="Natvig D.O."/>
            <person name="Lindquist E."/>
            <person name="Schmutz J."/>
            <person name="Lucas S."/>
            <person name="Harris P."/>
            <person name="Powlowski J."/>
            <person name="Bellemare A."/>
            <person name="Taylor D."/>
            <person name="Butler G."/>
            <person name="de Vries R.P."/>
            <person name="Allijn I.E."/>
            <person name="van den Brink J."/>
            <person name="Ushinsky S."/>
            <person name="Storms R."/>
            <person name="Powell A.J."/>
            <person name="Paulsen I.T."/>
            <person name="Elbourne L.D.H."/>
            <person name="Baker S.E."/>
            <person name="Magnuson J."/>
            <person name="LaBoissiere S."/>
            <person name="Clutterbuck A.J."/>
            <person name="Martinez D."/>
            <person name="Wogulis M."/>
            <person name="de Leon A.L."/>
            <person name="Rey M.W."/>
            <person name="Tsang A."/>
        </authorList>
    </citation>
    <scope>NUCLEOTIDE SEQUENCE [LARGE SCALE GENOMIC DNA]</scope>
    <source>
        <strain evidence="5">ATCC 42464 / BCRC 31852 / DSM 1799</strain>
    </source>
</reference>
<keyword evidence="2" id="KW-1133">Transmembrane helix</keyword>
<gene>
    <name evidence="4" type="ORF">MYCTH_2297809</name>
</gene>
<dbReference type="RefSeq" id="XP_003660036.1">
    <property type="nucleotide sequence ID" value="XM_003659988.1"/>
</dbReference>
<evidence type="ECO:0000313" key="4">
    <source>
        <dbReference type="EMBL" id="AEO54791.1"/>
    </source>
</evidence>
<protein>
    <submittedName>
        <fullName evidence="4">Uncharacterized protein</fullName>
    </submittedName>
</protein>
<feature type="region of interest" description="Disordered" evidence="1">
    <location>
        <begin position="51"/>
        <end position="128"/>
    </location>
</feature>